<dbReference type="Proteomes" id="UP000654947">
    <property type="component" value="Unassembled WGS sequence"/>
</dbReference>
<protein>
    <submittedName>
        <fullName evidence="3">Uncharacterized protein</fullName>
    </submittedName>
</protein>
<comment type="caution">
    <text evidence="3">The sequence shown here is derived from an EMBL/GenBank/DDBJ whole genome shotgun (WGS) entry which is preliminary data.</text>
</comment>
<evidence type="ECO:0000313" key="4">
    <source>
        <dbReference type="Proteomes" id="UP000654947"/>
    </source>
</evidence>
<reference evidence="3 4" key="1">
    <citation type="journal article" date="2014" name="Int. J. Syst. Evol. Microbiol.">
        <title>Complete genome sequence of Corynebacterium casei LMG S-19264T (=DSM 44701T), isolated from a smear-ripened cheese.</title>
        <authorList>
            <consortium name="US DOE Joint Genome Institute (JGI-PGF)"/>
            <person name="Walter F."/>
            <person name="Albersmeier A."/>
            <person name="Kalinowski J."/>
            <person name="Ruckert C."/>
        </authorList>
    </citation>
    <scope>NUCLEOTIDE SEQUENCE [LARGE SCALE GENOMIC DNA]</scope>
    <source>
        <strain evidence="3 4">KCTC 19473</strain>
    </source>
</reference>
<evidence type="ECO:0000256" key="2">
    <source>
        <dbReference type="SAM" id="Phobius"/>
    </source>
</evidence>
<feature type="transmembrane region" description="Helical" evidence="2">
    <location>
        <begin position="193"/>
        <end position="215"/>
    </location>
</feature>
<feature type="region of interest" description="Disordered" evidence="1">
    <location>
        <begin position="332"/>
        <end position="352"/>
    </location>
</feature>
<keyword evidence="2" id="KW-0472">Membrane</keyword>
<dbReference type="EMBL" id="BMXL01000021">
    <property type="protein sequence ID" value="GHD31479.1"/>
    <property type="molecule type" value="Genomic_DNA"/>
</dbReference>
<sequence length="474" mass="50586">MRLRTTPARLWLLTVASVLVVAGLSVSAGSALEQARNGVEVLGEDAGPQAMATTELYLALAGMDAHVADVLLMGTDHGLGSGRESAEEQYEASRTRANEALLQAASLTEGDSIEERNVQAVLDGLGEYERVAGEALLLNDEAEAPPGEVDGAALERYREGSRLMHTDLMPKAFNLGLGSSAIVRANHEEGQDALVLGLLRVGGTGVLAIGVLAGFQIYLSRRFRRRLNVPLLAATALTTALTAGVVLTLDAAGGAQSRAKEEGLDAAMALARAEAVATDMQADQSRYLLDPELADNHQQVYLERAQAVLFRPAGNLEEYYGQIREVADAYPDLPGEGVQPGEDGQDTDPGTLGYLGEDARDSLLPTERGALGEVLSAYDTLQDEDRRMRELSEDGDRSGAIDARMDIAHHQEGAFTDYTDALDRLIELHGEQFASGIDSGERSLSVWAWLLPTGTLLVLALLAAGARPRLAEYR</sequence>
<proteinExistence type="predicted"/>
<evidence type="ECO:0000313" key="3">
    <source>
        <dbReference type="EMBL" id="GHD31479.1"/>
    </source>
</evidence>
<keyword evidence="4" id="KW-1185">Reference proteome</keyword>
<feature type="transmembrane region" description="Helical" evidence="2">
    <location>
        <begin position="227"/>
        <end position="249"/>
    </location>
</feature>
<accession>A0A919CJN8</accession>
<gene>
    <name evidence="3" type="ORF">GCM10007147_34280</name>
</gene>
<feature type="transmembrane region" description="Helical" evidence="2">
    <location>
        <begin position="446"/>
        <end position="466"/>
    </location>
</feature>
<dbReference type="AlphaFoldDB" id="A0A919CJN8"/>
<name>A0A919CJN8_9ACTN</name>
<evidence type="ECO:0000256" key="1">
    <source>
        <dbReference type="SAM" id="MobiDB-lite"/>
    </source>
</evidence>
<organism evidence="3 4">
    <name type="scientific">Nocardiopsis kunsanensis</name>
    <dbReference type="NCBI Taxonomy" id="141693"/>
    <lineage>
        <taxon>Bacteria</taxon>
        <taxon>Bacillati</taxon>
        <taxon>Actinomycetota</taxon>
        <taxon>Actinomycetes</taxon>
        <taxon>Streptosporangiales</taxon>
        <taxon>Nocardiopsidaceae</taxon>
        <taxon>Nocardiopsis</taxon>
    </lineage>
</organism>
<keyword evidence="2" id="KW-0812">Transmembrane</keyword>
<keyword evidence="2" id="KW-1133">Transmembrane helix</keyword>